<reference evidence="15" key="1">
    <citation type="submission" date="2017-02" db="UniProtKB">
        <authorList>
            <consortium name="WormBaseParasite"/>
        </authorList>
    </citation>
    <scope>IDENTIFICATION</scope>
</reference>
<feature type="domain" description="Cadherin" evidence="13">
    <location>
        <begin position="24"/>
        <end position="124"/>
    </location>
</feature>
<dbReference type="FunFam" id="2.60.40.60:FF:000116">
    <property type="entry name" value="Dachsous cadherin-related 2"/>
    <property type="match status" value="1"/>
</dbReference>
<keyword evidence="7" id="KW-0130">Cell adhesion</keyword>
<comment type="subcellular location">
    <subcellularLocation>
        <location evidence="1">Cell membrane</location>
        <topology evidence="1">Single-pass type I membrane protein</topology>
    </subcellularLocation>
</comment>
<dbReference type="SUPFAM" id="SSF49313">
    <property type="entry name" value="Cadherin-like"/>
    <property type="match status" value="4"/>
</dbReference>
<keyword evidence="5" id="KW-0677">Repeat</keyword>
<keyword evidence="2" id="KW-1003">Cell membrane</keyword>
<dbReference type="InterPro" id="IPR015919">
    <property type="entry name" value="Cadherin-like_sf"/>
</dbReference>
<name>A0A0N4ZEJ2_PARTI</name>
<feature type="domain" description="Cadherin" evidence="13">
    <location>
        <begin position="452"/>
        <end position="550"/>
    </location>
</feature>
<organism evidence="14 15">
    <name type="scientific">Parastrongyloides trichosuri</name>
    <name type="common">Possum-specific nematode worm</name>
    <dbReference type="NCBI Taxonomy" id="131310"/>
    <lineage>
        <taxon>Eukaryota</taxon>
        <taxon>Metazoa</taxon>
        <taxon>Ecdysozoa</taxon>
        <taxon>Nematoda</taxon>
        <taxon>Chromadorea</taxon>
        <taxon>Rhabditida</taxon>
        <taxon>Tylenchina</taxon>
        <taxon>Panagrolaimomorpha</taxon>
        <taxon>Strongyloidoidea</taxon>
        <taxon>Strongyloididae</taxon>
        <taxon>Parastrongyloides</taxon>
    </lineage>
</organism>
<dbReference type="STRING" id="131310.A0A0N4ZEJ2"/>
<dbReference type="FunFam" id="2.60.40.60:FF:000007">
    <property type="entry name" value="Protocadherin alpha 2"/>
    <property type="match status" value="1"/>
</dbReference>
<dbReference type="InterPro" id="IPR002126">
    <property type="entry name" value="Cadherin-like_dom"/>
</dbReference>
<dbReference type="GO" id="GO:0005509">
    <property type="term" value="F:calcium ion binding"/>
    <property type="evidence" value="ECO:0007669"/>
    <property type="project" value="UniProtKB-UniRule"/>
</dbReference>
<feature type="signal peptide" evidence="12">
    <location>
        <begin position="1"/>
        <end position="24"/>
    </location>
</feature>
<feature type="domain" description="Cadherin" evidence="13">
    <location>
        <begin position="125"/>
        <end position="235"/>
    </location>
</feature>
<dbReference type="PROSITE" id="PS50268">
    <property type="entry name" value="CADHERIN_2"/>
    <property type="match status" value="4"/>
</dbReference>
<evidence type="ECO:0000256" key="4">
    <source>
        <dbReference type="ARBA" id="ARBA00022729"/>
    </source>
</evidence>
<evidence type="ECO:0000313" key="14">
    <source>
        <dbReference type="Proteomes" id="UP000038045"/>
    </source>
</evidence>
<keyword evidence="10" id="KW-0325">Glycoprotein</keyword>
<evidence type="ECO:0000313" key="15">
    <source>
        <dbReference type="WBParaSite" id="PTRK_0000609100.1"/>
    </source>
</evidence>
<evidence type="ECO:0000256" key="2">
    <source>
        <dbReference type="ARBA" id="ARBA00022475"/>
    </source>
</evidence>
<accession>A0A0N4ZEJ2</accession>
<evidence type="ECO:0000256" key="11">
    <source>
        <dbReference type="PROSITE-ProRule" id="PRU00043"/>
    </source>
</evidence>
<dbReference type="CDD" id="cd11304">
    <property type="entry name" value="Cadherin_repeat"/>
    <property type="match status" value="4"/>
</dbReference>
<protein>
    <submittedName>
        <fullName evidence="15">Cadherin-23</fullName>
    </submittedName>
</protein>
<evidence type="ECO:0000256" key="9">
    <source>
        <dbReference type="ARBA" id="ARBA00023136"/>
    </source>
</evidence>
<dbReference type="PRINTS" id="PR00205">
    <property type="entry name" value="CADHERIN"/>
</dbReference>
<dbReference type="FunFam" id="2.60.40.60:FF:000033">
    <property type="entry name" value="FAT atypical cadherin 1"/>
    <property type="match status" value="1"/>
</dbReference>
<evidence type="ECO:0000256" key="1">
    <source>
        <dbReference type="ARBA" id="ARBA00004251"/>
    </source>
</evidence>
<dbReference type="InterPro" id="IPR020894">
    <property type="entry name" value="Cadherin_CS"/>
</dbReference>
<evidence type="ECO:0000256" key="3">
    <source>
        <dbReference type="ARBA" id="ARBA00022692"/>
    </source>
</evidence>
<proteinExistence type="predicted"/>
<evidence type="ECO:0000256" key="12">
    <source>
        <dbReference type="SAM" id="SignalP"/>
    </source>
</evidence>
<evidence type="ECO:0000256" key="8">
    <source>
        <dbReference type="ARBA" id="ARBA00022989"/>
    </source>
</evidence>
<keyword evidence="6 11" id="KW-0106">Calcium</keyword>
<dbReference type="PANTHER" id="PTHR24028">
    <property type="entry name" value="CADHERIN-87A"/>
    <property type="match status" value="1"/>
</dbReference>
<dbReference type="GO" id="GO:0007156">
    <property type="term" value="P:homophilic cell adhesion via plasma membrane adhesion molecules"/>
    <property type="evidence" value="ECO:0007669"/>
    <property type="project" value="InterPro"/>
</dbReference>
<dbReference type="PROSITE" id="PS00232">
    <property type="entry name" value="CADHERIN_1"/>
    <property type="match status" value="1"/>
</dbReference>
<keyword evidence="14" id="KW-1185">Reference proteome</keyword>
<dbReference type="GO" id="GO:0005886">
    <property type="term" value="C:plasma membrane"/>
    <property type="evidence" value="ECO:0007669"/>
    <property type="project" value="UniProtKB-SubCell"/>
</dbReference>
<keyword evidence="8" id="KW-1133">Transmembrane helix</keyword>
<keyword evidence="9" id="KW-0472">Membrane</keyword>
<dbReference type="Gene3D" id="2.60.40.60">
    <property type="entry name" value="Cadherins"/>
    <property type="match status" value="5"/>
</dbReference>
<evidence type="ECO:0000259" key="13">
    <source>
        <dbReference type="PROSITE" id="PS50268"/>
    </source>
</evidence>
<sequence length="575" mass="64312">MKGYIKYKILLLLSFNLLIISIYGEQEKTFTISEDSPPGTFIGTISPALLHGRTPNYYIVWPDLSLSGEDTILINDITGEITVLGELDYEKKNKYSFLAIPTDGSITTRIVIQLINVNDNSPIFPVDHITLEISEYARLNSQLALPLATDADEGIFGVQKYNIIGGNVNNVFKLTQRVLQDVIYVDLTVNGMLDREYRNRYQLTIEAVDGGEPPRKGKLEVTVIILDANDNPPVFGKIRYSTSISSNVSIDDDVITVNAMDADEGENGRITYKIIDNSNSKISQHFKIDENSGVIRIAETRTFIPGTIFEFLVLAEDHGLPQKLESTVPIKIEVNQDNKAFETTLDIVWLTESGLPKLYEHSTIGYIFGRISIKDMSSSNTLSLSGSDSICLRQSDKPTVFLLVVCGILDREMKSSFLLKFIYKNIQTGEIIFDHPIHFIILDKNDNPPVFNQKNYIIKLNEETDEIPPILAKDVDEGENGRITYSIIGSDIFKINPDNGLIQKAKDFDCSVGNEINFKIKATDNGDPKLSSYTNVVVDISSLNSKPPSFDRSLYEVVIKENLKKGSCFIKVSFL</sequence>
<evidence type="ECO:0000256" key="7">
    <source>
        <dbReference type="ARBA" id="ARBA00022889"/>
    </source>
</evidence>
<dbReference type="InterPro" id="IPR050174">
    <property type="entry name" value="Protocadherin/Cadherin-CA"/>
</dbReference>
<dbReference type="AlphaFoldDB" id="A0A0N4ZEJ2"/>
<evidence type="ECO:0000256" key="5">
    <source>
        <dbReference type="ARBA" id="ARBA00022737"/>
    </source>
</evidence>
<dbReference type="PANTHER" id="PTHR24028:SF328">
    <property type="entry name" value="CADHERIN-3"/>
    <property type="match status" value="1"/>
</dbReference>
<dbReference type="Proteomes" id="UP000038045">
    <property type="component" value="Unplaced"/>
</dbReference>
<dbReference type="WBParaSite" id="PTRK_0000609100.1">
    <property type="protein sequence ID" value="PTRK_0000609100.1"/>
    <property type="gene ID" value="PTRK_0000609100"/>
</dbReference>
<evidence type="ECO:0000256" key="10">
    <source>
        <dbReference type="ARBA" id="ARBA00023180"/>
    </source>
</evidence>
<evidence type="ECO:0000256" key="6">
    <source>
        <dbReference type="ARBA" id="ARBA00022837"/>
    </source>
</evidence>
<dbReference type="SMART" id="SM00112">
    <property type="entry name" value="CA"/>
    <property type="match status" value="4"/>
</dbReference>
<keyword evidence="3" id="KW-0812">Transmembrane</keyword>
<keyword evidence="4 12" id="KW-0732">Signal</keyword>
<feature type="domain" description="Cadherin" evidence="13">
    <location>
        <begin position="236"/>
        <end position="358"/>
    </location>
</feature>
<feature type="chain" id="PRO_5005891607" evidence="12">
    <location>
        <begin position="25"/>
        <end position="575"/>
    </location>
</feature>
<dbReference type="Pfam" id="PF00028">
    <property type="entry name" value="Cadherin"/>
    <property type="match status" value="3"/>
</dbReference>